<dbReference type="InterPro" id="IPR032710">
    <property type="entry name" value="NTF2-like_dom_sf"/>
</dbReference>
<dbReference type="EMBL" id="JACIEF010000001">
    <property type="protein sequence ID" value="MBB4106571.1"/>
    <property type="molecule type" value="Genomic_DNA"/>
</dbReference>
<organism evidence="2 3">
    <name type="scientific">Pedobacter zeae</name>
    <dbReference type="NCBI Taxonomy" id="1737356"/>
    <lineage>
        <taxon>Bacteria</taxon>
        <taxon>Pseudomonadati</taxon>
        <taxon>Bacteroidota</taxon>
        <taxon>Sphingobacteriia</taxon>
        <taxon>Sphingobacteriales</taxon>
        <taxon>Sphingobacteriaceae</taxon>
        <taxon>Pedobacter</taxon>
    </lineage>
</organism>
<dbReference type="AlphaFoldDB" id="A0A7W6K7G3"/>
<evidence type="ECO:0000259" key="1">
    <source>
        <dbReference type="Pfam" id="PF14534"/>
    </source>
</evidence>
<dbReference type="SUPFAM" id="SSF54427">
    <property type="entry name" value="NTF2-like"/>
    <property type="match status" value="1"/>
</dbReference>
<evidence type="ECO:0000313" key="3">
    <source>
        <dbReference type="Proteomes" id="UP000532273"/>
    </source>
</evidence>
<accession>A0A7W6K7G3</accession>
<feature type="domain" description="DUF4440" evidence="1">
    <location>
        <begin position="55"/>
        <end position="159"/>
    </location>
</feature>
<reference evidence="2 3" key="1">
    <citation type="submission" date="2020-08" db="EMBL/GenBank/DDBJ databases">
        <title>Genomic Encyclopedia of Type Strains, Phase IV (KMG-IV): sequencing the most valuable type-strain genomes for metagenomic binning, comparative biology and taxonomic classification.</title>
        <authorList>
            <person name="Goeker M."/>
        </authorList>
    </citation>
    <scope>NUCLEOTIDE SEQUENCE [LARGE SCALE GENOMIC DNA]</scope>
    <source>
        <strain evidence="2 3">DSM 100774</strain>
    </source>
</reference>
<dbReference type="Proteomes" id="UP000532273">
    <property type="component" value="Unassembled WGS sequence"/>
</dbReference>
<dbReference type="Gene3D" id="3.10.450.50">
    <property type="match status" value="1"/>
</dbReference>
<proteinExistence type="predicted"/>
<sequence length="168" mass="18832">MMLKIKANGLFICMDLDKFTALNSIQPDMIRKLLIFSCLLISSHFCFAQKAEVENAVTQLTKLMISPDSAALDKILLNNLSYGHSSGKIQTKQKFMHSLLSGESDFVDINLTDQSVIIQNKTALVRHTLNAKTNDKNIPGNVKLYILLIWSKERAGWKLLGRQAVKVP</sequence>
<comment type="caution">
    <text evidence="2">The sequence shown here is derived from an EMBL/GenBank/DDBJ whole genome shotgun (WGS) entry which is preliminary data.</text>
</comment>
<gene>
    <name evidence="2" type="ORF">GGQ60_000531</name>
</gene>
<dbReference type="Pfam" id="PF14534">
    <property type="entry name" value="DUF4440"/>
    <property type="match status" value="1"/>
</dbReference>
<dbReference type="InterPro" id="IPR027843">
    <property type="entry name" value="DUF4440"/>
</dbReference>
<name>A0A7W6K7G3_9SPHI</name>
<dbReference type="RefSeq" id="WP_229685067.1">
    <property type="nucleotide sequence ID" value="NZ_BMHZ01000002.1"/>
</dbReference>
<protein>
    <recommendedName>
        <fullName evidence="1">DUF4440 domain-containing protein</fullName>
    </recommendedName>
</protein>
<evidence type="ECO:0000313" key="2">
    <source>
        <dbReference type="EMBL" id="MBB4106571.1"/>
    </source>
</evidence>